<evidence type="ECO:0000256" key="1">
    <source>
        <dbReference type="SAM" id="MobiDB-lite"/>
    </source>
</evidence>
<accession>A0A075F1H2</accession>
<name>A0A075F1H2_9ACTN</name>
<protein>
    <submittedName>
        <fullName evidence="4">Pau24</fullName>
    </submittedName>
</protein>
<proteinExistence type="predicted"/>
<feature type="transmembrane region" description="Helical" evidence="2">
    <location>
        <begin position="134"/>
        <end position="156"/>
    </location>
</feature>
<evidence type="ECO:0000313" key="4">
    <source>
        <dbReference type="EMBL" id="AIE54191.1"/>
    </source>
</evidence>
<evidence type="ECO:0000256" key="2">
    <source>
        <dbReference type="SAM" id="Phobius"/>
    </source>
</evidence>
<dbReference type="Pfam" id="PF01757">
    <property type="entry name" value="Acyl_transf_3"/>
    <property type="match status" value="1"/>
</dbReference>
<dbReference type="InterPro" id="IPR002656">
    <property type="entry name" value="Acyl_transf_3_dom"/>
</dbReference>
<feature type="compositionally biased region" description="Gly residues" evidence="1">
    <location>
        <begin position="393"/>
        <end position="404"/>
    </location>
</feature>
<keyword evidence="2" id="KW-1133">Transmembrane helix</keyword>
<feature type="transmembrane region" description="Helical" evidence="2">
    <location>
        <begin position="247"/>
        <end position="267"/>
    </location>
</feature>
<feature type="transmembrane region" description="Helical" evidence="2">
    <location>
        <begin position="95"/>
        <end position="122"/>
    </location>
</feature>
<dbReference type="InterPro" id="IPR050879">
    <property type="entry name" value="Acyltransferase_3"/>
</dbReference>
<feature type="transmembrane region" description="Helical" evidence="2">
    <location>
        <begin position="307"/>
        <end position="324"/>
    </location>
</feature>
<keyword evidence="2" id="KW-0812">Transmembrane</keyword>
<feature type="transmembrane region" description="Helical" evidence="2">
    <location>
        <begin position="211"/>
        <end position="235"/>
    </location>
</feature>
<feature type="transmembrane region" description="Helical" evidence="2">
    <location>
        <begin position="20"/>
        <end position="41"/>
    </location>
</feature>
<dbReference type="PANTHER" id="PTHR23028">
    <property type="entry name" value="ACETYLTRANSFERASE"/>
    <property type="match status" value="1"/>
</dbReference>
<feature type="transmembrane region" description="Helical" evidence="2">
    <location>
        <begin position="168"/>
        <end position="191"/>
    </location>
</feature>
<feature type="transmembrane region" description="Helical" evidence="2">
    <location>
        <begin position="53"/>
        <end position="74"/>
    </location>
</feature>
<dbReference type="GO" id="GO:0000271">
    <property type="term" value="P:polysaccharide biosynthetic process"/>
    <property type="evidence" value="ECO:0007669"/>
    <property type="project" value="TreeGrafter"/>
</dbReference>
<feature type="transmembrane region" description="Helical" evidence="2">
    <location>
        <begin position="336"/>
        <end position="357"/>
    </location>
</feature>
<organism evidence="4">
    <name type="scientific">Streptomyces paulus</name>
    <dbReference type="NCBI Taxonomy" id="285551"/>
    <lineage>
        <taxon>Bacteria</taxon>
        <taxon>Bacillati</taxon>
        <taxon>Actinomycetota</taxon>
        <taxon>Actinomycetes</taxon>
        <taxon>Kitasatosporales</taxon>
        <taxon>Streptomycetaceae</taxon>
        <taxon>Streptomyces</taxon>
    </lineage>
</organism>
<dbReference type="GO" id="GO:0016020">
    <property type="term" value="C:membrane"/>
    <property type="evidence" value="ECO:0007669"/>
    <property type="project" value="TreeGrafter"/>
</dbReference>
<feature type="domain" description="Acyltransferase 3" evidence="3">
    <location>
        <begin position="14"/>
        <end position="350"/>
    </location>
</feature>
<keyword evidence="2" id="KW-0472">Membrane</keyword>
<feature type="region of interest" description="Disordered" evidence="1">
    <location>
        <begin position="367"/>
        <end position="404"/>
    </location>
</feature>
<dbReference type="GO" id="GO:0016747">
    <property type="term" value="F:acyltransferase activity, transferring groups other than amino-acyl groups"/>
    <property type="evidence" value="ECO:0007669"/>
    <property type="project" value="InterPro"/>
</dbReference>
<sequence length="404" mass="42885">MGKTSEVRARRLDSLTGMRFVAAGMVFLSHIATGGTFASGSETAQALHTVTKTASTVGVSFFFLLSGFVLTWSARPGDTYGGFLRRRLVKIYPNHLFTFCLAMVLFAAAATPPGTAVLHLLLLQAWSSDPSVYLGVNGVSWSLSCELLFYALFPLLLPLVRRIRAARLWWWAGGVAAAVMLLPVVAQLLPATPAIPATGAALDGVSFDRLWFLYIFPLSRLLDFALGMLMARIVLSGRWIRLSAGRSALLALAGYVLGIFTPMVFTIDAVTVVPLALLVASLAHADDAGSGTPMANRPMLRLGEASFAFYLVHGIVLTYLRELIGHERELTPAQGVLFALSALAVSLVLALAMHRWIESPAVRRWGRVRPVPPPASGGGPSGTPGSDASGEQVGSGGGNTSAPV</sequence>
<dbReference type="AlphaFoldDB" id="A0A075F1H2"/>
<evidence type="ECO:0000259" key="3">
    <source>
        <dbReference type="Pfam" id="PF01757"/>
    </source>
</evidence>
<dbReference type="PANTHER" id="PTHR23028:SF131">
    <property type="entry name" value="BLR2367 PROTEIN"/>
    <property type="match status" value="1"/>
</dbReference>
<reference evidence="4" key="1">
    <citation type="submission" date="2014-04" db="EMBL/GenBank/DDBJ databases">
        <title>Paulomycin gene cluster.</title>
        <authorList>
            <person name="Li J."/>
            <person name="Xie Z."/>
            <person name="Ai G."/>
            <person name="Chen Y."/>
        </authorList>
    </citation>
    <scope>NUCLEOTIDE SEQUENCE</scope>
    <source>
        <strain evidence="4">NRRL8115</strain>
    </source>
</reference>
<dbReference type="EMBL" id="KJ721164">
    <property type="protein sequence ID" value="AIE54191.1"/>
    <property type="molecule type" value="Genomic_DNA"/>
</dbReference>